<proteinExistence type="predicted"/>
<dbReference type="Proteomes" id="UP000420635">
    <property type="component" value="Unassembled WGS sequence"/>
</dbReference>
<accession>A0A646HQ58</accession>
<organism evidence="1 2">
    <name type="scientific">Segatella copri</name>
    <dbReference type="NCBI Taxonomy" id="165179"/>
    <lineage>
        <taxon>Bacteria</taxon>
        <taxon>Pseudomonadati</taxon>
        <taxon>Bacteroidota</taxon>
        <taxon>Bacteroidia</taxon>
        <taxon>Bacteroidales</taxon>
        <taxon>Prevotellaceae</taxon>
        <taxon>Segatella</taxon>
    </lineage>
</organism>
<reference evidence="2" key="1">
    <citation type="submission" date="2019-09" db="EMBL/GenBank/DDBJ databases">
        <title>Distinct polysaccharide growth profiles of human intestinal Prevotella copri isolates.</title>
        <authorList>
            <person name="Fehlner-Peach H."/>
            <person name="Magnabosco C."/>
            <person name="Raghavan V."/>
            <person name="Scher J.U."/>
            <person name="Tett A."/>
            <person name="Cox L.M."/>
            <person name="Gottsegen C."/>
            <person name="Watters A."/>
            <person name="Wiltshire- Gordon J.D."/>
            <person name="Segata N."/>
            <person name="Bonneau R."/>
            <person name="Littman D.R."/>
        </authorList>
    </citation>
    <scope>NUCLEOTIDE SEQUENCE [LARGE SCALE GENOMIC DNA]</scope>
    <source>
        <strain evidence="2">iP54</strain>
    </source>
</reference>
<comment type="caution">
    <text evidence="1">The sequence shown here is derived from an EMBL/GenBank/DDBJ whole genome shotgun (WGS) entry which is preliminary data.</text>
</comment>
<dbReference type="InterPro" id="IPR029470">
    <property type="entry name" value="PDDEXK_4"/>
</dbReference>
<evidence type="ECO:0000313" key="2">
    <source>
        <dbReference type="Proteomes" id="UP000420635"/>
    </source>
</evidence>
<sequence>MDLKAIQQLLQEAQPILQKSKAEKKEREAKGEYFNVFENLHFTRPEEHLHTPFLRMLLDKDANHGVGKGFLEAFLKMVKKELKLDFQYDVNSSHVEYKDKYIGEVKISEKDGESTGGEIDIFLYDEKGHAIIIENKFDRYGNPAQEQPRQLERYYNFGKKEYKDKFILIYLTPSGREASEDSTGPNKITYYPMSYDLSDNKPNILSWLAECLNISKGCSRIHEVIKQYITFIKDTRHIMEENYQNELLNLLLSKDNLDVTLRILRDEQMIKEKIRRDFCDQLVKLAGEYGLELREQYDSNIATWNSDYGWMIFVGKKRLQSQVGFVVGNYSRTNSEYGGMLYGLSIINGYFSNLGELKNVFKIKSSDPNDQPLFGPEKGYHQLPENKGNFEREFPFGYSFLYDEDRAMVKKWYDWDNPQTLADMHNGKMLKFMETRFEILKKHGIIDKL</sequence>
<dbReference type="EMBL" id="VZBQ01000040">
    <property type="protein sequence ID" value="MQN88923.1"/>
    <property type="molecule type" value="Genomic_DNA"/>
</dbReference>
<dbReference type="Pfam" id="PF14281">
    <property type="entry name" value="PDDEXK_4"/>
    <property type="match status" value="1"/>
</dbReference>
<dbReference type="RefSeq" id="WP_153114062.1">
    <property type="nucleotide sequence ID" value="NZ_VZAS01000182.1"/>
</dbReference>
<dbReference type="InterPro" id="IPR011856">
    <property type="entry name" value="tRNA_endonuc-like_dom_sf"/>
</dbReference>
<gene>
    <name evidence="1" type="ORF">F7D59_03370</name>
</gene>
<evidence type="ECO:0000313" key="1">
    <source>
        <dbReference type="EMBL" id="MQN88923.1"/>
    </source>
</evidence>
<dbReference type="Gene3D" id="3.40.1350.10">
    <property type="match status" value="1"/>
</dbReference>
<dbReference type="GO" id="GO:0003676">
    <property type="term" value="F:nucleic acid binding"/>
    <property type="evidence" value="ECO:0007669"/>
    <property type="project" value="InterPro"/>
</dbReference>
<name>A0A646HQ58_9BACT</name>
<protein>
    <submittedName>
        <fullName evidence="1">Uncharacterized protein</fullName>
    </submittedName>
</protein>
<dbReference type="AlphaFoldDB" id="A0A646HQ58"/>